<evidence type="ECO:0000313" key="7">
    <source>
        <dbReference type="EMBL" id="PPE75890.1"/>
    </source>
</evidence>
<accession>A0A2S5TLL5</accession>
<dbReference type="GO" id="GO:0020037">
    <property type="term" value="F:heme binding"/>
    <property type="evidence" value="ECO:0007669"/>
    <property type="project" value="InterPro"/>
</dbReference>
<keyword evidence="1 4" id="KW-0349">Heme</keyword>
<dbReference type="Proteomes" id="UP000238220">
    <property type="component" value="Unassembled WGS sequence"/>
</dbReference>
<keyword evidence="2 4" id="KW-0479">Metal-binding</keyword>
<name>A0A2S5TLL5_9GAMM</name>
<dbReference type="Pfam" id="PF21419">
    <property type="entry name" value="RoxA-like_Cyt-c"/>
    <property type="match status" value="1"/>
</dbReference>
<keyword evidence="8" id="KW-1185">Reference proteome</keyword>
<feature type="domain" description="Cytochrome c" evidence="6">
    <location>
        <begin position="196"/>
        <end position="359"/>
    </location>
</feature>
<organism evidence="7 8">
    <name type="scientific">Solimonas fluminis</name>
    <dbReference type="NCBI Taxonomy" id="2086571"/>
    <lineage>
        <taxon>Bacteria</taxon>
        <taxon>Pseudomonadati</taxon>
        <taxon>Pseudomonadota</taxon>
        <taxon>Gammaproteobacteria</taxon>
        <taxon>Nevskiales</taxon>
        <taxon>Nevskiaceae</taxon>
        <taxon>Solimonas</taxon>
    </lineage>
</organism>
<dbReference type="GO" id="GO:0046872">
    <property type="term" value="F:metal ion binding"/>
    <property type="evidence" value="ECO:0007669"/>
    <property type="project" value="UniProtKB-KW"/>
</dbReference>
<feature type="domain" description="Cytochrome c" evidence="6">
    <location>
        <begin position="398"/>
        <end position="683"/>
    </location>
</feature>
<dbReference type="PANTHER" id="PTHR30600:SF9">
    <property type="entry name" value="BLR7738 PROTEIN"/>
    <property type="match status" value="1"/>
</dbReference>
<dbReference type="PROSITE" id="PS51007">
    <property type="entry name" value="CYTC"/>
    <property type="match status" value="2"/>
</dbReference>
<evidence type="ECO:0000313" key="8">
    <source>
        <dbReference type="Proteomes" id="UP000238220"/>
    </source>
</evidence>
<dbReference type="InterPro" id="IPR051395">
    <property type="entry name" value="Cytochrome_c_Peroxidase/MauG"/>
</dbReference>
<protein>
    <recommendedName>
        <fullName evidence="6">Cytochrome c domain-containing protein</fullName>
    </recommendedName>
</protein>
<dbReference type="PANTHER" id="PTHR30600">
    <property type="entry name" value="CYTOCHROME C PEROXIDASE-RELATED"/>
    <property type="match status" value="1"/>
</dbReference>
<evidence type="ECO:0000259" key="6">
    <source>
        <dbReference type="PROSITE" id="PS51007"/>
    </source>
</evidence>
<evidence type="ECO:0000256" key="5">
    <source>
        <dbReference type="SAM" id="MobiDB-lite"/>
    </source>
</evidence>
<proteinExistence type="predicted"/>
<evidence type="ECO:0000256" key="3">
    <source>
        <dbReference type="ARBA" id="ARBA00023004"/>
    </source>
</evidence>
<sequence>MDMTTMIGKLGCGLLLSAALLSGCGRSDTTVAPVPQNSGETQTPQEQYPLLGGARGGNAWANFCKDKDDAAALPRDPRELLVPGVNQGKAVAFNAYWRDCGNAVARPKTCGELRRQAELGRFVAHGQGEPGTPLSFAGGQQDPAGVEAEAYNRLWEVWGLPGRPDNFDELVAQRHGSPLSPYRNPYPLPGEDPNQTDGGSGQLPLAYTQIRKADGTWTGKIGTKVCVACHNGQIDSDKGGADLGPQLAGAGSIGDFAVGGYDLGQASGGFSLNSAINLITISTNRGSGAIDFFQLAFVLFSRGDPQLLLNPKILFSQAIGNIKSPPWWNLAYRAQKFHGAILPTDSSRIDLAAYYDLAASLSGRDDEALAWNDAHSGPFQVWAETQAPPRYPGAIDTKLAEAGAILFHAKDLWGRGLDNPAPRPAEGNGSCASCHGAYSPRFIHDPAYLETPELGGLAAYVVPMSVVRTDPVYADAMQSLRSIDGDFPEATKKQNFLYCGSGAYGETDNKTPVLLAPPLWGTWAAAPYLHNASVPNIWGVLDPDSERPDIWRRVSTPAREDQKGLVVMGYDTNFERAYDSARLGWKYEALRCGDDGTSPYRVCSPGEEERPSTAQNAINLLYEQIGLLWNLPRFEGLRMNQQDIENRKIYNTHLYSQGNQGHDFTRVLTDTERRALIEYLKTL</sequence>
<dbReference type="SUPFAM" id="SSF46626">
    <property type="entry name" value="Cytochrome c"/>
    <property type="match status" value="1"/>
</dbReference>
<evidence type="ECO:0000256" key="1">
    <source>
        <dbReference type="ARBA" id="ARBA00022617"/>
    </source>
</evidence>
<keyword evidence="3 4" id="KW-0408">Iron</keyword>
<evidence type="ECO:0000256" key="4">
    <source>
        <dbReference type="PROSITE-ProRule" id="PRU00433"/>
    </source>
</evidence>
<evidence type="ECO:0000256" key="2">
    <source>
        <dbReference type="ARBA" id="ARBA00022723"/>
    </source>
</evidence>
<gene>
    <name evidence="7" type="ORF">C3942_03130</name>
</gene>
<dbReference type="GO" id="GO:0009055">
    <property type="term" value="F:electron transfer activity"/>
    <property type="evidence" value="ECO:0007669"/>
    <property type="project" value="InterPro"/>
</dbReference>
<dbReference type="InterPro" id="IPR009056">
    <property type="entry name" value="Cyt_c-like_dom"/>
</dbReference>
<dbReference type="AlphaFoldDB" id="A0A2S5TLL5"/>
<comment type="caution">
    <text evidence="7">The sequence shown here is derived from an EMBL/GenBank/DDBJ whole genome shotgun (WGS) entry which is preliminary data.</text>
</comment>
<dbReference type="EMBL" id="PSNW01000001">
    <property type="protein sequence ID" value="PPE75890.1"/>
    <property type="molecule type" value="Genomic_DNA"/>
</dbReference>
<reference evidence="7 8" key="1">
    <citation type="submission" date="2018-02" db="EMBL/GenBank/DDBJ databases">
        <title>Genome sequencing of Solimonas sp. HR-BB.</title>
        <authorList>
            <person name="Lee Y."/>
            <person name="Jeon C.O."/>
        </authorList>
    </citation>
    <scope>NUCLEOTIDE SEQUENCE [LARGE SCALE GENOMIC DNA]</scope>
    <source>
        <strain evidence="7 8">HR-BB</strain>
    </source>
</reference>
<feature type="region of interest" description="Disordered" evidence="5">
    <location>
        <begin position="175"/>
        <end position="202"/>
    </location>
</feature>
<dbReference type="GO" id="GO:0004130">
    <property type="term" value="F:cytochrome-c peroxidase activity"/>
    <property type="evidence" value="ECO:0007669"/>
    <property type="project" value="TreeGrafter"/>
</dbReference>
<dbReference type="InterPro" id="IPR036909">
    <property type="entry name" value="Cyt_c-like_dom_sf"/>
</dbReference>
<dbReference type="Gene3D" id="1.10.760.10">
    <property type="entry name" value="Cytochrome c-like domain"/>
    <property type="match status" value="1"/>
</dbReference>